<gene>
    <name evidence="1" type="ORF">TSTA_101050</name>
</gene>
<protein>
    <submittedName>
        <fullName evidence="1">Uncharacterized protein</fullName>
    </submittedName>
</protein>
<dbReference type="OrthoDB" id="2906425at2759"/>
<dbReference type="AlphaFoldDB" id="B8MMW2"/>
<dbReference type="GeneID" id="8101793"/>
<name>B8MMW2_TALSN</name>
<evidence type="ECO:0000313" key="1">
    <source>
        <dbReference type="EMBL" id="EED13865.1"/>
    </source>
</evidence>
<dbReference type="PhylomeDB" id="B8MMW2"/>
<proteinExistence type="predicted"/>
<dbReference type="VEuPathDB" id="FungiDB:TSTA_101050"/>
<dbReference type="HOGENOM" id="CLU_2499407_0_0_1"/>
<organism evidence="1 2">
    <name type="scientific">Talaromyces stipitatus (strain ATCC 10500 / CBS 375.48 / QM 6759 / NRRL 1006)</name>
    <name type="common">Penicillium stipitatum</name>
    <dbReference type="NCBI Taxonomy" id="441959"/>
    <lineage>
        <taxon>Eukaryota</taxon>
        <taxon>Fungi</taxon>
        <taxon>Dikarya</taxon>
        <taxon>Ascomycota</taxon>
        <taxon>Pezizomycotina</taxon>
        <taxon>Eurotiomycetes</taxon>
        <taxon>Eurotiomycetidae</taxon>
        <taxon>Eurotiales</taxon>
        <taxon>Trichocomaceae</taxon>
        <taxon>Talaromyces</taxon>
        <taxon>Talaromyces sect. Talaromyces</taxon>
    </lineage>
</organism>
<evidence type="ECO:0000313" key="2">
    <source>
        <dbReference type="Proteomes" id="UP000001745"/>
    </source>
</evidence>
<sequence>MEKKRPRDDSSAAPRSKAFKFNAHTLRKLQAAVDENPVVDFVTKLPIDYSVRLKQMWKFSQIRLTKTIRGSKLTADISEGATKEGT</sequence>
<reference evidence="2" key="1">
    <citation type="journal article" date="2015" name="Genome Announc.">
        <title>Genome sequence of the AIDS-associated pathogen Penicillium marneffei (ATCC18224) and its near taxonomic relative Talaromyces stipitatus (ATCC10500).</title>
        <authorList>
            <person name="Nierman W.C."/>
            <person name="Fedorova-Abrams N.D."/>
            <person name="Andrianopoulos A."/>
        </authorList>
    </citation>
    <scope>NUCLEOTIDE SEQUENCE [LARGE SCALE GENOMIC DNA]</scope>
    <source>
        <strain evidence="2">ATCC 10500 / CBS 375.48 / QM 6759 / NRRL 1006</strain>
    </source>
</reference>
<accession>B8MMW2</accession>
<dbReference type="RefSeq" id="XP_002486103.1">
    <property type="nucleotide sequence ID" value="XM_002486058.1"/>
</dbReference>
<dbReference type="InParanoid" id="B8MMW2"/>
<keyword evidence="2" id="KW-1185">Reference proteome</keyword>
<dbReference type="EMBL" id="EQ962658">
    <property type="protein sequence ID" value="EED13865.1"/>
    <property type="molecule type" value="Genomic_DNA"/>
</dbReference>
<dbReference type="Proteomes" id="UP000001745">
    <property type="component" value="Unassembled WGS sequence"/>
</dbReference>